<dbReference type="STRING" id="331113.SNE_A15460"/>
<proteinExistence type="predicted"/>
<evidence type="ECO:0000313" key="2">
    <source>
        <dbReference type="Proteomes" id="UP000000496"/>
    </source>
</evidence>
<name>F8L9A5_SIMNZ</name>
<protein>
    <submittedName>
        <fullName evidence="1">Uncharacterized protein</fullName>
    </submittedName>
</protein>
<dbReference type="AlphaFoldDB" id="F8L9A5"/>
<evidence type="ECO:0000313" key="1">
    <source>
        <dbReference type="EMBL" id="CCB89423.1"/>
    </source>
</evidence>
<sequence>MTLVFNKKFFQKKSNALEIQKFRERLLGIILVRIIIF</sequence>
<accession>F8L9A5</accession>
<dbReference type="KEGG" id="sng:SNE_A15460"/>
<keyword evidence="2" id="KW-1185">Reference proteome</keyword>
<reference key="1">
    <citation type="journal article" date="2011" name="Mol. Biol. Evol.">
        <title>Unity in variety -- the pan-genome of the Chlamydiae.</title>
        <authorList>
            <person name="Collingro A."/>
            <person name="Tischler P."/>
            <person name="Weinmaier T."/>
            <person name="Penz T."/>
            <person name="Heinz E."/>
            <person name="Brunham R.C."/>
            <person name="Read T.D."/>
            <person name="Bavoil P.M."/>
            <person name="Sachse K."/>
            <person name="Kahane S."/>
            <person name="Friedman M.G."/>
            <person name="Rattei T."/>
            <person name="Myers G.S.A."/>
            <person name="Horn M."/>
        </authorList>
    </citation>
    <scope>NUCLEOTIDE SEQUENCE</scope>
    <source>
        <strain>Z</strain>
    </source>
</reference>
<organism evidence="1 2">
    <name type="scientific">Simkania negevensis (strain ATCC VR-1471 / DSM 27360 / Z)</name>
    <dbReference type="NCBI Taxonomy" id="331113"/>
    <lineage>
        <taxon>Bacteria</taxon>
        <taxon>Pseudomonadati</taxon>
        <taxon>Chlamydiota</taxon>
        <taxon>Chlamydiia</taxon>
        <taxon>Parachlamydiales</taxon>
        <taxon>Simkaniaceae</taxon>
        <taxon>Simkania</taxon>
    </lineage>
</organism>
<dbReference type="Proteomes" id="UP000000496">
    <property type="component" value="Chromosome gsn.131"/>
</dbReference>
<dbReference type="HOGENOM" id="CLU_3348672_0_0_0"/>
<gene>
    <name evidence="1" type="ordered locus">SNE_A15460</name>
</gene>
<dbReference type="EMBL" id="FR872582">
    <property type="protein sequence ID" value="CCB89423.1"/>
    <property type="molecule type" value="Genomic_DNA"/>
</dbReference>
<reference evidence="1 2" key="2">
    <citation type="journal article" date="2011" name="Mol. Biol. Evol.">
        <title>Unity in variety--the pan-genome of the Chlamydiae.</title>
        <authorList>
            <person name="Collingro A."/>
            <person name="Tischler P."/>
            <person name="Weinmaier T."/>
            <person name="Penz T."/>
            <person name="Heinz E."/>
            <person name="Brunham R.C."/>
            <person name="Read T.D."/>
            <person name="Bavoil P.M."/>
            <person name="Sachse K."/>
            <person name="Kahane S."/>
            <person name="Friedman M.G."/>
            <person name="Rattei T."/>
            <person name="Myers G.S."/>
            <person name="Horn M."/>
        </authorList>
    </citation>
    <scope>NUCLEOTIDE SEQUENCE [LARGE SCALE GENOMIC DNA]</scope>
    <source>
        <strain evidence="2">ATCC VR-1471 / Z</strain>
    </source>
</reference>